<keyword evidence="2" id="KW-0472">Membrane</keyword>
<keyword evidence="2" id="KW-1133">Transmembrane helix</keyword>
<keyword evidence="5" id="KW-1185">Reference proteome</keyword>
<feature type="transmembrane region" description="Helical" evidence="2">
    <location>
        <begin position="148"/>
        <end position="166"/>
    </location>
</feature>
<reference evidence="4 5" key="1">
    <citation type="submission" date="2019-06" db="EMBL/GenBank/DDBJ databases">
        <title>Sequencing the genomes of 1000 actinobacteria strains.</title>
        <authorList>
            <person name="Klenk H.-P."/>
        </authorList>
    </citation>
    <scope>NUCLEOTIDE SEQUENCE [LARGE SCALE GENOMIC DNA]</scope>
    <source>
        <strain evidence="4 5">DSM 10596</strain>
    </source>
</reference>
<feature type="transmembrane region" description="Helical" evidence="2">
    <location>
        <begin position="50"/>
        <end position="74"/>
    </location>
</feature>
<dbReference type="PANTHER" id="PTHR47354:SF5">
    <property type="entry name" value="PROTEIN RFBI"/>
    <property type="match status" value="1"/>
</dbReference>
<evidence type="ECO:0000259" key="3">
    <source>
        <dbReference type="PROSITE" id="PS51384"/>
    </source>
</evidence>
<dbReference type="EMBL" id="VFNV01000001">
    <property type="protein sequence ID" value="TQK76745.1"/>
    <property type="molecule type" value="Genomic_DNA"/>
</dbReference>
<feature type="domain" description="FAD-binding FR-type" evidence="3">
    <location>
        <begin position="277"/>
        <end position="378"/>
    </location>
</feature>
<dbReference type="InterPro" id="IPR050415">
    <property type="entry name" value="MRET"/>
</dbReference>
<dbReference type="GO" id="GO:0016491">
    <property type="term" value="F:oxidoreductase activity"/>
    <property type="evidence" value="ECO:0007669"/>
    <property type="project" value="InterPro"/>
</dbReference>
<feature type="transmembrane region" description="Helical" evidence="2">
    <location>
        <begin position="175"/>
        <end position="193"/>
    </location>
</feature>
<dbReference type="SUPFAM" id="SSF63380">
    <property type="entry name" value="Riboflavin synthase domain-like"/>
    <property type="match status" value="1"/>
</dbReference>
<dbReference type="Proteomes" id="UP000316181">
    <property type="component" value="Unassembled WGS sequence"/>
</dbReference>
<evidence type="ECO:0000256" key="2">
    <source>
        <dbReference type="SAM" id="Phobius"/>
    </source>
</evidence>
<evidence type="ECO:0000313" key="4">
    <source>
        <dbReference type="EMBL" id="TQK76745.1"/>
    </source>
</evidence>
<gene>
    <name evidence="4" type="ORF">FB389_1435</name>
</gene>
<organism evidence="4 5">
    <name type="scientific">Rarobacter incanus</name>
    <dbReference type="NCBI Taxonomy" id="153494"/>
    <lineage>
        <taxon>Bacteria</taxon>
        <taxon>Bacillati</taxon>
        <taxon>Actinomycetota</taxon>
        <taxon>Actinomycetes</taxon>
        <taxon>Micrococcales</taxon>
        <taxon>Rarobacteraceae</taxon>
        <taxon>Rarobacter</taxon>
    </lineage>
</organism>
<evidence type="ECO:0000313" key="5">
    <source>
        <dbReference type="Proteomes" id="UP000316181"/>
    </source>
</evidence>
<keyword evidence="2" id="KW-0812">Transmembrane</keyword>
<dbReference type="RefSeq" id="WP_142112239.1">
    <property type="nucleotide sequence ID" value="NZ_BAAATB010000010.1"/>
</dbReference>
<dbReference type="SUPFAM" id="SSF52343">
    <property type="entry name" value="Ferredoxin reductase-like, C-terminal NADP-linked domain"/>
    <property type="match status" value="1"/>
</dbReference>
<dbReference type="OrthoDB" id="9801223at2"/>
<dbReference type="InterPro" id="IPR017938">
    <property type="entry name" value="Riboflavin_synthase-like_b-brl"/>
</dbReference>
<dbReference type="Gene3D" id="3.40.50.80">
    <property type="entry name" value="Nucleotide-binding domain of ferredoxin-NADP reductase (FNR) module"/>
    <property type="match status" value="1"/>
</dbReference>
<proteinExistence type="predicted"/>
<evidence type="ECO:0000256" key="1">
    <source>
        <dbReference type="ARBA" id="ARBA00001974"/>
    </source>
</evidence>
<dbReference type="PROSITE" id="PS51384">
    <property type="entry name" value="FAD_FR"/>
    <property type="match status" value="1"/>
</dbReference>
<dbReference type="AlphaFoldDB" id="A0A542SQ78"/>
<dbReference type="InterPro" id="IPR017927">
    <property type="entry name" value="FAD-bd_FR_type"/>
</dbReference>
<comment type="cofactor">
    <cofactor evidence="1">
        <name>FAD</name>
        <dbReference type="ChEBI" id="CHEBI:57692"/>
    </cofactor>
</comment>
<dbReference type="PANTHER" id="PTHR47354">
    <property type="entry name" value="NADH OXIDOREDUCTASE HCR"/>
    <property type="match status" value="1"/>
</dbReference>
<sequence>MKAGTRTLRETVDTRLSRVSMHGVTLIALAALAALAIVLGACGALPFSPAAMAATLAVTVVASAGVTLVGSAIVRRRPMPESAAITGLLLFFLVWPSTDPATLAWYAAAAGAAAAAKYLLVFRGAHLVNPAAFGAAALAVSGKGAVSWWIGSTAMFAAVVVAGVLVTRRTGTMRFAWGVAAGAYVVTAATLLVNGSGVASALSTAALSNPWVFWAVFMVTEPMTAPQRARDRWLVGALMVLLIAVPVHFAVGSAHVATSPELVLLVANVVTALVQRPRPQWARVTAVERVGADGLSVVFEVPRALGIRAGQWVEVQAPRGGFDRRGARRVFTPIGTGRQFSIVTRVPADASSFKREWARLRVGERVRVTRKGGSFLLPRDPDLPLLLVAGGVGVTPVLAFLDELGPGLGGRDVTVIYRAGAGGEIGRDALEASGAEVHVIDGRITAPVVTKLVPDVVWRMAYVAGPPVMVGNVSRVLHKVGARAVAVDEFFGA</sequence>
<dbReference type="InterPro" id="IPR039261">
    <property type="entry name" value="FNR_nucleotide-bd"/>
</dbReference>
<comment type="caution">
    <text evidence="4">The sequence shown here is derived from an EMBL/GenBank/DDBJ whole genome shotgun (WGS) entry which is preliminary data.</text>
</comment>
<protein>
    <submittedName>
        <fullName evidence="4">Ferredoxin-NADP reductase</fullName>
    </submittedName>
</protein>
<feature type="transmembrane region" description="Helical" evidence="2">
    <location>
        <begin position="199"/>
        <end position="220"/>
    </location>
</feature>
<feature type="transmembrane region" description="Helical" evidence="2">
    <location>
        <begin position="232"/>
        <end position="251"/>
    </location>
</feature>
<accession>A0A542SQ78</accession>
<dbReference type="CDD" id="cd00322">
    <property type="entry name" value="FNR_like"/>
    <property type="match status" value="1"/>
</dbReference>
<name>A0A542SQ78_9MICO</name>